<dbReference type="AlphaFoldDB" id="W0ECW0"/>
<reference evidence="1 2" key="1">
    <citation type="submission" date="2013-12" db="EMBL/GenBank/DDBJ databases">
        <authorList>
            <consortium name="DOE Joint Genome Institute"/>
            <person name="Smidt H."/>
            <person name="Huntemann M."/>
            <person name="Han J."/>
            <person name="Chen A."/>
            <person name="Kyrpides N."/>
            <person name="Mavromatis K."/>
            <person name="Markowitz V."/>
            <person name="Palaniappan K."/>
            <person name="Ivanova N."/>
            <person name="Schaumberg A."/>
            <person name="Pati A."/>
            <person name="Liolios K."/>
            <person name="Nordberg H.P."/>
            <person name="Cantor M.N."/>
            <person name="Hua S.X."/>
            <person name="Woyke T."/>
        </authorList>
    </citation>
    <scope>NUCLEOTIDE SEQUENCE [LARGE SCALE GENOMIC DNA]</scope>
    <source>
        <strain evidence="2">DSM 15288</strain>
    </source>
</reference>
<organism evidence="1 2">
    <name type="scientific">Desulfitobacterium metallireducens DSM 15288</name>
    <dbReference type="NCBI Taxonomy" id="871968"/>
    <lineage>
        <taxon>Bacteria</taxon>
        <taxon>Bacillati</taxon>
        <taxon>Bacillota</taxon>
        <taxon>Clostridia</taxon>
        <taxon>Eubacteriales</taxon>
        <taxon>Desulfitobacteriaceae</taxon>
        <taxon>Desulfitobacterium</taxon>
    </lineage>
</organism>
<dbReference type="HOGENOM" id="CLU_2408449_0_0_9"/>
<dbReference type="Proteomes" id="UP000010847">
    <property type="component" value="Chromosome"/>
</dbReference>
<dbReference type="eggNOG" id="COG1144">
    <property type="taxonomic scope" value="Bacteria"/>
</dbReference>
<sequence>MAVKNVPIVPSGDPGALAEAANGKIQRINHPEMSDLTKVNPIVVLYCPDGALSLDENGIAINYKFCRGCGICAKESEGIVMVPEYIGPKGVF</sequence>
<dbReference type="STRING" id="871968.DESME_08135"/>
<evidence type="ECO:0000313" key="2">
    <source>
        <dbReference type="Proteomes" id="UP000010847"/>
    </source>
</evidence>
<proteinExistence type="predicted"/>
<accession>W0ECW0</accession>
<dbReference type="OrthoDB" id="9794954at2"/>
<dbReference type="SUPFAM" id="SSF54862">
    <property type="entry name" value="4Fe-4S ferredoxins"/>
    <property type="match status" value="1"/>
</dbReference>
<dbReference type="Gene3D" id="3.30.70.20">
    <property type="match status" value="1"/>
</dbReference>
<evidence type="ECO:0000313" key="1">
    <source>
        <dbReference type="EMBL" id="AHF07039.1"/>
    </source>
</evidence>
<keyword evidence="2" id="KW-1185">Reference proteome</keyword>
<dbReference type="RefSeq" id="WP_006717098.1">
    <property type="nucleotide sequence ID" value="NZ_CP007032.1"/>
</dbReference>
<gene>
    <name evidence="1" type="ORF">DESME_08135</name>
</gene>
<dbReference type="KEGG" id="dmt:DESME_08135"/>
<name>W0ECW0_9FIRM</name>
<dbReference type="EMBL" id="CP007032">
    <property type="protein sequence ID" value="AHF07039.1"/>
    <property type="molecule type" value="Genomic_DNA"/>
</dbReference>
<protein>
    <submittedName>
        <fullName evidence="1">2-oxoacid:ferredoxin oxidoreductase subunit alpha</fullName>
    </submittedName>
</protein>